<proteinExistence type="predicted"/>
<evidence type="ECO:0000313" key="2">
    <source>
        <dbReference type="EMBL" id="KAA6367188.1"/>
    </source>
</evidence>
<dbReference type="Proteomes" id="UP000324800">
    <property type="component" value="Unassembled WGS sequence"/>
</dbReference>
<dbReference type="EMBL" id="SNRW01018589">
    <property type="protein sequence ID" value="KAA6367188.1"/>
    <property type="molecule type" value="Genomic_DNA"/>
</dbReference>
<name>A0A5J4U9X7_9EUKA</name>
<feature type="non-terminal residue" evidence="2">
    <location>
        <position position="1"/>
    </location>
</feature>
<dbReference type="AlphaFoldDB" id="A0A5J4U9X7"/>
<accession>A0A5J4U9X7</accession>
<feature type="region of interest" description="Disordered" evidence="1">
    <location>
        <begin position="55"/>
        <end position="98"/>
    </location>
</feature>
<sequence length="98" mass="10701">SKIVQCRACSARQRLWAEQAAAHEQWLVGSKVGIVIPSSWHLLTSLSEFFKWPTLQTGRGSGGNVQSGNVPKQKRMNEAPNGDMHTLSQTGGDLDKTP</sequence>
<protein>
    <submittedName>
        <fullName evidence="2">Uncharacterized protein</fullName>
    </submittedName>
</protein>
<reference evidence="2 3" key="1">
    <citation type="submission" date="2019-03" db="EMBL/GenBank/DDBJ databases">
        <title>Single cell metagenomics reveals metabolic interactions within the superorganism composed of flagellate Streblomastix strix and complex community of Bacteroidetes bacteria on its surface.</title>
        <authorList>
            <person name="Treitli S.C."/>
            <person name="Kolisko M."/>
            <person name="Husnik F."/>
            <person name="Keeling P."/>
            <person name="Hampl V."/>
        </authorList>
    </citation>
    <scope>NUCLEOTIDE SEQUENCE [LARGE SCALE GENOMIC DNA]</scope>
    <source>
        <strain evidence="2">ST1C</strain>
    </source>
</reference>
<comment type="caution">
    <text evidence="2">The sequence shown here is derived from an EMBL/GenBank/DDBJ whole genome shotgun (WGS) entry which is preliminary data.</text>
</comment>
<organism evidence="2 3">
    <name type="scientific">Streblomastix strix</name>
    <dbReference type="NCBI Taxonomy" id="222440"/>
    <lineage>
        <taxon>Eukaryota</taxon>
        <taxon>Metamonada</taxon>
        <taxon>Preaxostyla</taxon>
        <taxon>Oxymonadida</taxon>
        <taxon>Streblomastigidae</taxon>
        <taxon>Streblomastix</taxon>
    </lineage>
</organism>
<gene>
    <name evidence="2" type="ORF">EZS28_037285</name>
</gene>
<evidence type="ECO:0000256" key="1">
    <source>
        <dbReference type="SAM" id="MobiDB-lite"/>
    </source>
</evidence>
<evidence type="ECO:0000313" key="3">
    <source>
        <dbReference type="Proteomes" id="UP000324800"/>
    </source>
</evidence>